<keyword evidence="1" id="KW-0472">Membrane</keyword>
<keyword evidence="1" id="KW-0812">Transmembrane</keyword>
<dbReference type="EMBL" id="JAESIY010000023">
    <property type="protein sequence ID" value="MBL3659015.1"/>
    <property type="molecule type" value="Genomic_DNA"/>
</dbReference>
<keyword evidence="1" id="KW-1133">Transmembrane helix</keyword>
<dbReference type="AlphaFoldDB" id="A0A937FB65"/>
<organism evidence="2 3">
    <name type="scientific">Fulvivirga sediminis</name>
    <dbReference type="NCBI Taxonomy" id="2803949"/>
    <lineage>
        <taxon>Bacteria</taxon>
        <taxon>Pseudomonadati</taxon>
        <taxon>Bacteroidota</taxon>
        <taxon>Cytophagia</taxon>
        <taxon>Cytophagales</taxon>
        <taxon>Fulvivirgaceae</taxon>
        <taxon>Fulvivirga</taxon>
    </lineage>
</organism>
<proteinExistence type="predicted"/>
<accession>A0A937FB65</accession>
<dbReference type="Gene3D" id="1.25.40.10">
    <property type="entry name" value="Tetratricopeptide repeat domain"/>
    <property type="match status" value="1"/>
</dbReference>
<name>A0A937FB65_9BACT</name>
<comment type="caution">
    <text evidence="2">The sequence shown here is derived from an EMBL/GenBank/DDBJ whole genome shotgun (WGS) entry which is preliminary data.</text>
</comment>
<dbReference type="RefSeq" id="WP_202246807.1">
    <property type="nucleotide sequence ID" value="NZ_JAESIY010000023.1"/>
</dbReference>
<dbReference type="Pfam" id="PF13424">
    <property type="entry name" value="TPR_12"/>
    <property type="match status" value="1"/>
</dbReference>
<dbReference type="SUPFAM" id="SSF48452">
    <property type="entry name" value="TPR-like"/>
    <property type="match status" value="1"/>
</dbReference>
<dbReference type="Proteomes" id="UP000659388">
    <property type="component" value="Unassembled WGS sequence"/>
</dbReference>
<protein>
    <submittedName>
        <fullName evidence="2">Tetratricopeptide repeat protein</fullName>
    </submittedName>
</protein>
<dbReference type="InterPro" id="IPR011990">
    <property type="entry name" value="TPR-like_helical_dom_sf"/>
</dbReference>
<feature type="transmembrane region" description="Helical" evidence="1">
    <location>
        <begin position="159"/>
        <end position="178"/>
    </location>
</feature>
<evidence type="ECO:0000313" key="3">
    <source>
        <dbReference type="Proteomes" id="UP000659388"/>
    </source>
</evidence>
<reference evidence="2" key="1">
    <citation type="submission" date="2021-01" db="EMBL/GenBank/DDBJ databases">
        <title>Fulvivirga kasyanovii gen. nov., sp nov., a novel member of the phylum Bacteroidetes isolated from seawater in a mussel farm.</title>
        <authorList>
            <person name="Zhao L.-H."/>
            <person name="Wang Z.-J."/>
        </authorList>
    </citation>
    <scope>NUCLEOTIDE SEQUENCE</scope>
    <source>
        <strain evidence="2">2943</strain>
    </source>
</reference>
<sequence>MNIANIYNAKAEFDQTRKWLDKAHDLASKISLGETSSILSLNIEGELYQLQGEHHKAIDIFNIAIDLADKEVINESLMQSLSLISKSQRALASKGSEIDIKDIFKIEDLRNKQDDLRSKLVNKLDYKSLQVLLDKEIEIHYRDIKQAEIDKERSTIIKWASAIILLFILVLIGTAIYLKSEKTTYETKVRKVRDLLNEG</sequence>
<evidence type="ECO:0000313" key="2">
    <source>
        <dbReference type="EMBL" id="MBL3659015.1"/>
    </source>
</evidence>
<keyword evidence="3" id="KW-1185">Reference proteome</keyword>
<evidence type="ECO:0000256" key="1">
    <source>
        <dbReference type="SAM" id="Phobius"/>
    </source>
</evidence>
<gene>
    <name evidence="2" type="ORF">JL102_22905</name>
</gene>